<accession>A0A3N2CRB3</accession>
<dbReference type="InterPro" id="IPR013096">
    <property type="entry name" value="Cupin_2"/>
</dbReference>
<dbReference type="InterPro" id="IPR011051">
    <property type="entry name" value="RmlC_Cupin_sf"/>
</dbReference>
<dbReference type="InterPro" id="IPR014710">
    <property type="entry name" value="RmlC-like_jellyroll"/>
</dbReference>
<evidence type="ECO:0000259" key="1">
    <source>
        <dbReference type="Pfam" id="PF07883"/>
    </source>
</evidence>
<name>A0A3N2CRB3_9ACTN</name>
<dbReference type="EMBL" id="RKHO01000001">
    <property type="protein sequence ID" value="ROR89898.1"/>
    <property type="molecule type" value="Genomic_DNA"/>
</dbReference>
<dbReference type="SUPFAM" id="SSF51182">
    <property type="entry name" value="RmlC-like cupins"/>
    <property type="match status" value="1"/>
</dbReference>
<sequence>MSPGAPPELPRPVRVFTPDDLVAADPTAGMSRARAFELPLLWSGQVVTEPGAVSGWHHHERNESSLYVVRGVLRLEFDGHDGYLDAGPGDFVHVPAWTVHRESNPSREPSLAVIARVGGGVPTVNVEGPGSIQSLLG</sequence>
<organism evidence="2 3">
    <name type="scientific">Nocardioides aurantiacus</name>
    <dbReference type="NCBI Taxonomy" id="86796"/>
    <lineage>
        <taxon>Bacteria</taxon>
        <taxon>Bacillati</taxon>
        <taxon>Actinomycetota</taxon>
        <taxon>Actinomycetes</taxon>
        <taxon>Propionibacteriales</taxon>
        <taxon>Nocardioidaceae</taxon>
        <taxon>Nocardioides</taxon>
    </lineage>
</organism>
<protein>
    <recommendedName>
        <fullName evidence="1">Cupin type-2 domain-containing protein</fullName>
    </recommendedName>
</protein>
<dbReference type="OrthoDB" id="3620182at2"/>
<dbReference type="Gene3D" id="2.60.120.10">
    <property type="entry name" value="Jelly Rolls"/>
    <property type="match status" value="1"/>
</dbReference>
<dbReference type="RefSeq" id="WP_123389146.1">
    <property type="nucleotide sequence ID" value="NZ_RKHO01000001.1"/>
</dbReference>
<evidence type="ECO:0000313" key="3">
    <source>
        <dbReference type="Proteomes" id="UP000281738"/>
    </source>
</evidence>
<evidence type="ECO:0000313" key="2">
    <source>
        <dbReference type="EMBL" id="ROR89898.1"/>
    </source>
</evidence>
<feature type="domain" description="Cupin type-2" evidence="1">
    <location>
        <begin position="46"/>
        <end position="110"/>
    </location>
</feature>
<reference evidence="2 3" key="1">
    <citation type="submission" date="2018-11" db="EMBL/GenBank/DDBJ databases">
        <title>Sequencing the genomes of 1000 actinobacteria strains.</title>
        <authorList>
            <person name="Klenk H.-P."/>
        </authorList>
    </citation>
    <scope>NUCLEOTIDE SEQUENCE [LARGE SCALE GENOMIC DNA]</scope>
    <source>
        <strain evidence="2 3">DSM 12652</strain>
    </source>
</reference>
<proteinExistence type="predicted"/>
<keyword evidence="3" id="KW-1185">Reference proteome</keyword>
<dbReference type="AlphaFoldDB" id="A0A3N2CRB3"/>
<dbReference type="Pfam" id="PF07883">
    <property type="entry name" value="Cupin_2"/>
    <property type="match status" value="1"/>
</dbReference>
<comment type="caution">
    <text evidence="2">The sequence shown here is derived from an EMBL/GenBank/DDBJ whole genome shotgun (WGS) entry which is preliminary data.</text>
</comment>
<dbReference type="Proteomes" id="UP000281738">
    <property type="component" value="Unassembled WGS sequence"/>
</dbReference>
<gene>
    <name evidence="2" type="ORF">EDD33_0729</name>
</gene>